<keyword evidence="2" id="KW-1185">Reference proteome</keyword>
<gene>
    <name evidence="1" type="ORF">Pan54_25280</name>
</gene>
<reference evidence="1 2" key="1">
    <citation type="submission" date="2019-02" db="EMBL/GenBank/DDBJ databases">
        <title>Deep-cultivation of Planctomycetes and their phenomic and genomic characterization uncovers novel biology.</title>
        <authorList>
            <person name="Wiegand S."/>
            <person name="Jogler M."/>
            <person name="Boedeker C."/>
            <person name="Pinto D."/>
            <person name="Vollmers J."/>
            <person name="Rivas-Marin E."/>
            <person name="Kohn T."/>
            <person name="Peeters S.H."/>
            <person name="Heuer A."/>
            <person name="Rast P."/>
            <person name="Oberbeckmann S."/>
            <person name="Bunk B."/>
            <person name="Jeske O."/>
            <person name="Meyerdierks A."/>
            <person name="Storesund J.E."/>
            <person name="Kallscheuer N."/>
            <person name="Luecker S."/>
            <person name="Lage O.M."/>
            <person name="Pohl T."/>
            <person name="Merkel B.J."/>
            <person name="Hornburger P."/>
            <person name="Mueller R.-W."/>
            <person name="Bruemmer F."/>
            <person name="Labrenz M."/>
            <person name="Spormann A.M."/>
            <person name="Op Den Camp H."/>
            <person name="Overmann J."/>
            <person name="Amann R."/>
            <person name="Jetten M.S.M."/>
            <person name="Mascher T."/>
            <person name="Medema M.H."/>
            <person name="Devos D.P."/>
            <person name="Kaster A.-K."/>
            <person name="Ovreas L."/>
            <person name="Rohde M."/>
            <person name="Galperin M.Y."/>
            <person name="Jogler C."/>
        </authorList>
    </citation>
    <scope>NUCLEOTIDE SEQUENCE [LARGE SCALE GENOMIC DNA]</scope>
    <source>
        <strain evidence="1 2">Pan54</strain>
    </source>
</reference>
<evidence type="ECO:0000313" key="1">
    <source>
        <dbReference type="EMBL" id="TWT61791.1"/>
    </source>
</evidence>
<organism evidence="1 2">
    <name type="scientific">Rubinisphaera italica</name>
    <dbReference type="NCBI Taxonomy" id="2527969"/>
    <lineage>
        <taxon>Bacteria</taxon>
        <taxon>Pseudomonadati</taxon>
        <taxon>Planctomycetota</taxon>
        <taxon>Planctomycetia</taxon>
        <taxon>Planctomycetales</taxon>
        <taxon>Planctomycetaceae</taxon>
        <taxon>Rubinisphaera</taxon>
    </lineage>
</organism>
<accession>A0A5C5XH86</accession>
<dbReference type="Proteomes" id="UP000316095">
    <property type="component" value="Unassembled WGS sequence"/>
</dbReference>
<proteinExistence type="predicted"/>
<sequence>MPRIERDREMARKRTRKVKIAKFRAKYQAAKNDTEKQEILEKARKISPFIEFETAE</sequence>
<name>A0A5C5XH86_9PLAN</name>
<dbReference type="EMBL" id="SJPG01000001">
    <property type="protein sequence ID" value="TWT61791.1"/>
    <property type="molecule type" value="Genomic_DNA"/>
</dbReference>
<protein>
    <submittedName>
        <fullName evidence="1">Uncharacterized protein</fullName>
    </submittedName>
</protein>
<dbReference type="Pfam" id="PF20607">
    <property type="entry name" value="DUF6800"/>
    <property type="match status" value="1"/>
</dbReference>
<comment type="caution">
    <text evidence="1">The sequence shown here is derived from an EMBL/GenBank/DDBJ whole genome shotgun (WGS) entry which is preliminary data.</text>
</comment>
<evidence type="ECO:0000313" key="2">
    <source>
        <dbReference type="Proteomes" id="UP000316095"/>
    </source>
</evidence>
<dbReference type="RefSeq" id="WP_165441748.1">
    <property type="nucleotide sequence ID" value="NZ_SJPG01000001.1"/>
</dbReference>
<dbReference type="InterPro" id="IPR046479">
    <property type="entry name" value="DUF6800"/>
</dbReference>
<dbReference type="AlphaFoldDB" id="A0A5C5XH86"/>